<name>A0A9P4IJU6_9PEZI</name>
<dbReference type="EMBL" id="ML978124">
    <property type="protein sequence ID" value="KAF2100624.1"/>
    <property type="molecule type" value="Genomic_DNA"/>
</dbReference>
<dbReference type="Proteomes" id="UP000799772">
    <property type="component" value="Unassembled WGS sequence"/>
</dbReference>
<keyword evidence="3" id="KW-1185">Reference proteome</keyword>
<feature type="domain" description="Protein kinase" evidence="1">
    <location>
        <begin position="266"/>
        <end position="581"/>
    </location>
</feature>
<sequence>MSGLDVAAGAAGLLGFAFQSFKGCIEAFEFCQDAQRIGRDGDLLRVKLQWEQLRLIEWGERAGIVGVEPSPVERLNWQMAVSCLQQQEALLTSAEKLKDRYGFDVVEEVRPFIPPNDGSSPSGLRRIIQRRIPDYFNAKARLIQDRNSTGRRIRWAAIDKKKMREIIADIAEINLRLYQVLESHERETLQKSQVALIRDLISSSSSTDEVEEAHQILDPRTWQSDQALDAATILKKIRLVIGFDTREDECVPETGEELTPLRRLKMRKLCAMSSKNLGCTGIEMAEYSGKAVVVEWRSVSASLWQQMERRIWLLAKLLSAVKDPSFHTLQCRGYLSVQDESLFALIYDVPVGVPKSISTPLQVYSLQEVILKRSNLSLREIFRLAENLAETVLSLHTAGWLHKSIRPGNILFVSQDEPATVDVVFSGPFLVGYGYSRLSRPDQSLVTELPDTFLRADLYRHPSARGLNRLPFRKAFDLYSLGCVLVEIAFWKSLVEVISKFSDSDFPAALLKAEQEEANLELPSLLSFRSDQARYSGLLHHVGVYYAEAVELCFSPELVDEDEIWLDVHAKIVEKLRQCCC</sequence>
<proteinExistence type="predicted"/>
<accession>A0A9P4IJU6</accession>
<gene>
    <name evidence="2" type="ORF">NA57DRAFT_74226</name>
</gene>
<dbReference type="Gene3D" id="1.10.510.10">
    <property type="entry name" value="Transferase(Phosphotransferase) domain 1"/>
    <property type="match status" value="1"/>
</dbReference>
<dbReference type="GO" id="GO:0004672">
    <property type="term" value="F:protein kinase activity"/>
    <property type="evidence" value="ECO:0007669"/>
    <property type="project" value="InterPro"/>
</dbReference>
<evidence type="ECO:0000313" key="3">
    <source>
        <dbReference type="Proteomes" id="UP000799772"/>
    </source>
</evidence>
<protein>
    <recommendedName>
        <fullName evidence="1">Protein kinase domain-containing protein</fullName>
    </recommendedName>
</protein>
<dbReference type="PROSITE" id="PS50011">
    <property type="entry name" value="PROTEIN_KINASE_DOM"/>
    <property type="match status" value="1"/>
</dbReference>
<dbReference type="Pfam" id="PF14479">
    <property type="entry name" value="HeLo"/>
    <property type="match status" value="1"/>
</dbReference>
<dbReference type="PANTHER" id="PTHR37542">
    <property type="entry name" value="HELO DOMAIN-CONTAINING PROTEIN-RELATED"/>
    <property type="match status" value="1"/>
</dbReference>
<dbReference type="PANTHER" id="PTHR37542:SF1">
    <property type="entry name" value="PRION-INHIBITION AND PROPAGATION HELO DOMAIN-CONTAINING PROTEIN"/>
    <property type="match status" value="1"/>
</dbReference>
<dbReference type="OrthoDB" id="1911848at2759"/>
<dbReference type="InterPro" id="IPR000719">
    <property type="entry name" value="Prot_kinase_dom"/>
</dbReference>
<evidence type="ECO:0000259" key="1">
    <source>
        <dbReference type="PROSITE" id="PS50011"/>
    </source>
</evidence>
<dbReference type="GO" id="GO:0005524">
    <property type="term" value="F:ATP binding"/>
    <property type="evidence" value="ECO:0007669"/>
    <property type="project" value="InterPro"/>
</dbReference>
<comment type="caution">
    <text evidence="2">The sequence shown here is derived from an EMBL/GenBank/DDBJ whole genome shotgun (WGS) entry which is preliminary data.</text>
</comment>
<dbReference type="InterPro" id="IPR029498">
    <property type="entry name" value="HeLo_dom"/>
</dbReference>
<dbReference type="SUPFAM" id="SSF56112">
    <property type="entry name" value="Protein kinase-like (PK-like)"/>
    <property type="match status" value="1"/>
</dbReference>
<evidence type="ECO:0000313" key="2">
    <source>
        <dbReference type="EMBL" id="KAF2100624.1"/>
    </source>
</evidence>
<dbReference type="Gene3D" id="1.20.120.1020">
    <property type="entry name" value="Prion-inhibition and propagation, HeLo domain"/>
    <property type="match status" value="1"/>
</dbReference>
<dbReference type="AlphaFoldDB" id="A0A9P4IJU6"/>
<dbReference type="InterPro" id="IPR038305">
    <property type="entry name" value="HeLo_sf"/>
</dbReference>
<dbReference type="InterPro" id="IPR011009">
    <property type="entry name" value="Kinase-like_dom_sf"/>
</dbReference>
<organism evidence="2 3">
    <name type="scientific">Rhizodiscina lignyota</name>
    <dbReference type="NCBI Taxonomy" id="1504668"/>
    <lineage>
        <taxon>Eukaryota</taxon>
        <taxon>Fungi</taxon>
        <taxon>Dikarya</taxon>
        <taxon>Ascomycota</taxon>
        <taxon>Pezizomycotina</taxon>
        <taxon>Dothideomycetes</taxon>
        <taxon>Pleosporomycetidae</taxon>
        <taxon>Aulographales</taxon>
        <taxon>Rhizodiscinaceae</taxon>
        <taxon>Rhizodiscina</taxon>
    </lineage>
</organism>
<reference evidence="2" key="1">
    <citation type="journal article" date="2020" name="Stud. Mycol.">
        <title>101 Dothideomycetes genomes: a test case for predicting lifestyles and emergence of pathogens.</title>
        <authorList>
            <person name="Haridas S."/>
            <person name="Albert R."/>
            <person name="Binder M."/>
            <person name="Bloem J."/>
            <person name="Labutti K."/>
            <person name="Salamov A."/>
            <person name="Andreopoulos B."/>
            <person name="Baker S."/>
            <person name="Barry K."/>
            <person name="Bills G."/>
            <person name="Bluhm B."/>
            <person name="Cannon C."/>
            <person name="Castanera R."/>
            <person name="Culley D."/>
            <person name="Daum C."/>
            <person name="Ezra D."/>
            <person name="Gonzalez J."/>
            <person name="Henrissat B."/>
            <person name="Kuo A."/>
            <person name="Liang C."/>
            <person name="Lipzen A."/>
            <person name="Lutzoni F."/>
            <person name="Magnuson J."/>
            <person name="Mondo S."/>
            <person name="Nolan M."/>
            <person name="Ohm R."/>
            <person name="Pangilinan J."/>
            <person name="Park H.-J."/>
            <person name="Ramirez L."/>
            <person name="Alfaro M."/>
            <person name="Sun H."/>
            <person name="Tritt A."/>
            <person name="Yoshinaga Y."/>
            <person name="Zwiers L.-H."/>
            <person name="Turgeon B."/>
            <person name="Goodwin S."/>
            <person name="Spatafora J."/>
            <person name="Crous P."/>
            <person name="Grigoriev I."/>
        </authorList>
    </citation>
    <scope>NUCLEOTIDE SEQUENCE</scope>
    <source>
        <strain evidence="2">CBS 133067</strain>
    </source>
</reference>